<keyword evidence="3" id="KW-1185">Reference proteome</keyword>
<dbReference type="eggNOG" id="COG0491">
    <property type="taxonomic scope" value="Bacteria"/>
</dbReference>
<dbReference type="InterPro" id="IPR001279">
    <property type="entry name" value="Metallo-B-lactamas"/>
</dbReference>
<dbReference type="InterPro" id="IPR036388">
    <property type="entry name" value="WH-like_DNA-bd_sf"/>
</dbReference>
<dbReference type="SUPFAM" id="SSF56281">
    <property type="entry name" value="Metallo-hydrolase/oxidoreductase"/>
    <property type="match status" value="1"/>
</dbReference>
<dbReference type="Pfam" id="PF00753">
    <property type="entry name" value="Lactamase_B"/>
    <property type="match status" value="1"/>
</dbReference>
<dbReference type="PANTHER" id="PTHR23131:SF4">
    <property type="entry name" value="METALLO-BETA-LACTAMASE SUPERFAMILY POTEIN"/>
    <property type="match status" value="1"/>
</dbReference>
<accession>E0E127</accession>
<dbReference type="RefSeq" id="WP_007787994.1">
    <property type="nucleotide sequence ID" value="NZ_ADGQ01000002.1"/>
</dbReference>
<dbReference type="InterPro" id="IPR050662">
    <property type="entry name" value="Sec-metab_biosynth-thioest"/>
</dbReference>
<dbReference type="Gene3D" id="1.10.10.10">
    <property type="entry name" value="Winged helix-like DNA-binding domain superfamily/Winged helix DNA-binding domain"/>
    <property type="match status" value="1"/>
</dbReference>
<proteinExistence type="predicted"/>
<dbReference type="Gene3D" id="3.60.15.10">
    <property type="entry name" value="Ribonuclease Z/Hydroxyacylglutathione hydrolase-like"/>
    <property type="match status" value="1"/>
</dbReference>
<protein>
    <submittedName>
        <fullName evidence="2">Metallo-beta-lactamase domain protein</fullName>
    </submittedName>
</protein>
<dbReference type="AlphaFoldDB" id="E0E127"/>
<dbReference type="PANTHER" id="PTHR23131">
    <property type="entry name" value="ENDORIBONUCLEASE LACTB2"/>
    <property type="match status" value="1"/>
</dbReference>
<dbReference type="Proteomes" id="UP000003244">
    <property type="component" value="Unassembled WGS sequence"/>
</dbReference>
<gene>
    <name evidence="2" type="ORF">HMPREF0634_0778</name>
</gene>
<evidence type="ECO:0000313" key="3">
    <source>
        <dbReference type="Proteomes" id="UP000003244"/>
    </source>
</evidence>
<sequence length="337" mass="38689">MVKEVYKNIYTFQVVLPKSPLKATNIYIIKDRDKNLVLDTGYHTQETLDSMLAGLADLGLEMSDTDLFISHMHADHSGLASNFKSAGCKVYASATDGKIINDAANGSYWQLLYKLLDYFNVTGGEIMLEDHPGYLFQAPDEVDMDIVAPGDIIRTGEYEFEVMDLKGHTPGHIGLYEKKHKIFFCGDTILETITPNITFWGFEEGDALNTYMNTLLGLRKMDFDHVFSTHRDPVLDYIKRIDEIIDHHILRLQEILDAMEPGVEYTIRDLSPRITWRIKADSWDDFPPAQKFFASGETMAHVFHMVKRGQVHMDEREGVLYFTKLDDKYDPSWLKRV</sequence>
<name>E0E127_9FIRM</name>
<feature type="domain" description="Metallo-beta-lactamase" evidence="1">
    <location>
        <begin position="23"/>
        <end position="230"/>
    </location>
</feature>
<dbReference type="EMBL" id="ADGQ01000002">
    <property type="protein sequence ID" value="EFM65441.1"/>
    <property type="molecule type" value="Genomic_DNA"/>
</dbReference>
<dbReference type="GeneID" id="84799853"/>
<dbReference type="SMART" id="SM00849">
    <property type="entry name" value="Lactamase_B"/>
    <property type="match status" value="1"/>
</dbReference>
<dbReference type="STRING" id="596315.HMPREF0634_0778"/>
<evidence type="ECO:0000313" key="2">
    <source>
        <dbReference type="EMBL" id="EFM65441.1"/>
    </source>
</evidence>
<dbReference type="InterPro" id="IPR036866">
    <property type="entry name" value="RibonucZ/Hydroxyglut_hydro"/>
</dbReference>
<comment type="caution">
    <text evidence="2">The sequence shown here is derived from an EMBL/GenBank/DDBJ whole genome shotgun (WGS) entry which is preliminary data.</text>
</comment>
<reference evidence="2 3" key="1">
    <citation type="submission" date="2010-08" db="EMBL/GenBank/DDBJ databases">
        <authorList>
            <person name="Harkins D.M."/>
            <person name="Madupu R."/>
            <person name="Durkin A.S."/>
            <person name="Torralba M."/>
            <person name="Methe B."/>
            <person name="Sutton G.G."/>
            <person name="Nelson K.E."/>
        </authorList>
    </citation>
    <scope>NUCLEOTIDE SEQUENCE [LARGE SCALE GENOMIC DNA]</scope>
    <source>
        <strain evidence="2 3">DSM 17678</strain>
    </source>
</reference>
<dbReference type="OrthoDB" id="9761531at2"/>
<organism evidence="2 3">
    <name type="scientific">Peptostreptococcus stomatis DSM 17678</name>
    <dbReference type="NCBI Taxonomy" id="596315"/>
    <lineage>
        <taxon>Bacteria</taxon>
        <taxon>Bacillati</taxon>
        <taxon>Bacillota</taxon>
        <taxon>Clostridia</taxon>
        <taxon>Peptostreptococcales</taxon>
        <taxon>Peptostreptococcaceae</taxon>
        <taxon>Peptostreptococcus</taxon>
    </lineage>
</organism>
<evidence type="ECO:0000259" key="1">
    <source>
        <dbReference type="SMART" id="SM00849"/>
    </source>
</evidence>